<sequence>MKKIFIMLMVAGAYCSPATAQKKLLKEAPGVVSFSYRADFAKDVAGTLDKIKAVGITNIEFSNLFGKTPAEMKALLDERGMRCTSIGVGQGDLEKNMDKVIAQAKTLGAEFVRIGSISHPGDFQDLRAEHVKKAAEDFNKYGKVLYDNGLTYCYHNHGPEFKGEGELGAGLFFDYLVANTDPKYVSFEMDVMWVYWPGQDPIKWLQKYPDRFRLMHVKNVKKGLERGGKTSFVSVGEGQMDMEAIIRAAKKTKIKYFYIEDESAPEFIDAQMPESVKFLNGLKK</sequence>
<proteinExistence type="predicted"/>
<dbReference type="Gene3D" id="3.20.20.150">
    <property type="entry name" value="Divalent-metal-dependent TIM barrel enzymes"/>
    <property type="match status" value="1"/>
</dbReference>
<evidence type="ECO:0000313" key="4">
    <source>
        <dbReference type="Proteomes" id="UP000622475"/>
    </source>
</evidence>
<dbReference type="Proteomes" id="UP000622475">
    <property type="component" value="Unassembled WGS sequence"/>
</dbReference>
<dbReference type="PANTHER" id="PTHR12110:SF41">
    <property type="entry name" value="INOSOSE DEHYDRATASE"/>
    <property type="match status" value="1"/>
</dbReference>
<feature type="domain" description="Xylose isomerase-like TIM barrel" evidence="2">
    <location>
        <begin position="48"/>
        <end position="279"/>
    </location>
</feature>
<protein>
    <submittedName>
        <fullName evidence="3">Sugar phosphate isomerase/epimerase</fullName>
    </submittedName>
</protein>
<accession>A0A929KUE8</accession>
<gene>
    <name evidence="3" type="ORF">IRJ16_01910</name>
</gene>
<organism evidence="3 4">
    <name type="scientific">Mucilaginibacter myungsuensis</name>
    <dbReference type="NCBI Taxonomy" id="649104"/>
    <lineage>
        <taxon>Bacteria</taxon>
        <taxon>Pseudomonadati</taxon>
        <taxon>Bacteroidota</taxon>
        <taxon>Sphingobacteriia</taxon>
        <taxon>Sphingobacteriales</taxon>
        <taxon>Sphingobacteriaceae</taxon>
        <taxon>Mucilaginibacter</taxon>
    </lineage>
</organism>
<dbReference type="Pfam" id="PF01261">
    <property type="entry name" value="AP_endonuc_2"/>
    <property type="match status" value="1"/>
</dbReference>
<dbReference type="RefSeq" id="WP_194109820.1">
    <property type="nucleotide sequence ID" value="NZ_JADFFL010000001.1"/>
</dbReference>
<evidence type="ECO:0000259" key="2">
    <source>
        <dbReference type="Pfam" id="PF01261"/>
    </source>
</evidence>
<dbReference type="SUPFAM" id="SSF51658">
    <property type="entry name" value="Xylose isomerase-like"/>
    <property type="match status" value="1"/>
</dbReference>
<dbReference type="InterPro" id="IPR013022">
    <property type="entry name" value="Xyl_isomerase-like_TIM-brl"/>
</dbReference>
<dbReference type="GO" id="GO:0016853">
    <property type="term" value="F:isomerase activity"/>
    <property type="evidence" value="ECO:0007669"/>
    <property type="project" value="UniProtKB-KW"/>
</dbReference>
<dbReference type="PANTHER" id="PTHR12110">
    <property type="entry name" value="HYDROXYPYRUVATE ISOMERASE"/>
    <property type="match status" value="1"/>
</dbReference>
<dbReference type="InterPro" id="IPR050312">
    <property type="entry name" value="IolE/XylAMocC-like"/>
</dbReference>
<evidence type="ECO:0000256" key="1">
    <source>
        <dbReference type="SAM" id="SignalP"/>
    </source>
</evidence>
<keyword evidence="1" id="KW-0732">Signal</keyword>
<dbReference type="AlphaFoldDB" id="A0A929KUE8"/>
<reference evidence="3" key="1">
    <citation type="submission" date="2020-10" db="EMBL/GenBank/DDBJ databases">
        <title>Mucilaginibacter mali sp. nov., isolated from rhizosphere soil of apple orchard.</title>
        <authorList>
            <person name="Lee J.-S."/>
            <person name="Kim H.S."/>
            <person name="Kim J.-S."/>
        </authorList>
    </citation>
    <scope>NUCLEOTIDE SEQUENCE</scope>
    <source>
        <strain evidence="3">KCTC 22746</strain>
    </source>
</reference>
<feature type="signal peptide" evidence="1">
    <location>
        <begin position="1"/>
        <end position="20"/>
    </location>
</feature>
<dbReference type="EMBL" id="JADFFL010000001">
    <property type="protein sequence ID" value="MBE9660625.1"/>
    <property type="molecule type" value="Genomic_DNA"/>
</dbReference>
<name>A0A929KUE8_9SPHI</name>
<keyword evidence="4" id="KW-1185">Reference proteome</keyword>
<keyword evidence="3" id="KW-0413">Isomerase</keyword>
<feature type="chain" id="PRO_5036990151" evidence="1">
    <location>
        <begin position="21"/>
        <end position="284"/>
    </location>
</feature>
<evidence type="ECO:0000313" key="3">
    <source>
        <dbReference type="EMBL" id="MBE9660625.1"/>
    </source>
</evidence>
<comment type="caution">
    <text evidence="3">The sequence shown here is derived from an EMBL/GenBank/DDBJ whole genome shotgun (WGS) entry which is preliminary data.</text>
</comment>
<dbReference type="InterPro" id="IPR036237">
    <property type="entry name" value="Xyl_isomerase-like_sf"/>
</dbReference>